<dbReference type="InterPro" id="IPR008927">
    <property type="entry name" value="6-PGluconate_DH-like_C_sf"/>
</dbReference>
<name>A0A8J8W0Z9_9EURO</name>
<dbReference type="EMBL" id="WIWV01000121">
    <property type="protein sequence ID" value="KAF7713370.1"/>
    <property type="molecule type" value="Genomic_DNA"/>
</dbReference>
<evidence type="ECO:0000313" key="7">
    <source>
        <dbReference type="EMBL" id="KAF7713370.1"/>
    </source>
</evidence>
<evidence type="ECO:0000256" key="4">
    <source>
        <dbReference type="RuleBase" id="RU362068"/>
    </source>
</evidence>
<organism evidence="7 8">
    <name type="scientific">Penicillium ucsense</name>
    <dbReference type="NCBI Taxonomy" id="2839758"/>
    <lineage>
        <taxon>Eukaryota</taxon>
        <taxon>Fungi</taxon>
        <taxon>Dikarya</taxon>
        <taxon>Ascomycota</taxon>
        <taxon>Pezizomycotina</taxon>
        <taxon>Eurotiomycetes</taxon>
        <taxon>Eurotiomycetidae</taxon>
        <taxon>Eurotiales</taxon>
        <taxon>Aspergillaceae</taxon>
        <taxon>Penicillium</taxon>
    </lineage>
</organism>
<evidence type="ECO:0000313" key="8">
    <source>
        <dbReference type="Proteomes" id="UP000631181"/>
    </source>
</evidence>
<dbReference type="PANTHER" id="PTHR21708">
    <property type="entry name" value="PROBABLE 2-DEHYDROPANTOATE 2-REDUCTASE"/>
    <property type="match status" value="1"/>
</dbReference>
<dbReference type="InterPro" id="IPR051402">
    <property type="entry name" value="KPR-Related"/>
</dbReference>
<dbReference type="SUPFAM" id="SSF48179">
    <property type="entry name" value="6-phosphogluconate dehydrogenase C-terminal domain-like"/>
    <property type="match status" value="1"/>
</dbReference>
<dbReference type="Proteomes" id="UP000631181">
    <property type="component" value="Unassembled WGS sequence"/>
</dbReference>
<evidence type="ECO:0000259" key="6">
    <source>
        <dbReference type="Pfam" id="PF08546"/>
    </source>
</evidence>
<dbReference type="InterPro" id="IPR036291">
    <property type="entry name" value="NAD(P)-bd_dom_sf"/>
</dbReference>
<evidence type="ECO:0000259" key="5">
    <source>
        <dbReference type="Pfam" id="PF02558"/>
    </source>
</evidence>
<gene>
    <name evidence="7" type="ORF">PECM_001251</name>
</gene>
<dbReference type="InterPro" id="IPR013752">
    <property type="entry name" value="KPA_reductase"/>
</dbReference>
<dbReference type="InterPro" id="IPR013328">
    <property type="entry name" value="6PGD_dom2"/>
</dbReference>
<dbReference type="AlphaFoldDB" id="A0A8J8W0Z9"/>
<feature type="domain" description="Ketopantoate reductase C-terminal" evidence="6">
    <location>
        <begin position="193"/>
        <end position="319"/>
    </location>
</feature>
<dbReference type="Gene3D" id="1.10.1040.10">
    <property type="entry name" value="N-(1-d-carboxylethyl)-l-norvaline Dehydrogenase, domain 2"/>
    <property type="match status" value="1"/>
</dbReference>
<dbReference type="GO" id="GO:0015940">
    <property type="term" value="P:pantothenate biosynthetic process"/>
    <property type="evidence" value="ECO:0007669"/>
    <property type="project" value="InterPro"/>
</dbReference>
<dbReference type="GO" id="GO:0005737">
    <property type="term" value="C:cytoplasm"/>
    <property type="evidence" value="ECO:0007669"/>
    <property type="project" value="TreeGrafter"/>
</dbReference>
<sequence length="332" mass="35533">MSSSKILVFGGGSVGAILIYLLSKAIDISNVVVVCRSNYDSVAQNGYTIDSTVYGTGLNVKPIAVRSVKEAAQVCPNGFDYICLTTKAIHNGNVSQAEMIRPAVSSRTMICLAQNGIGIEKPYRDVFPDNPIASIVIYMPCTQTAPGVVSHTNYAKFMLGTYPANSPSEHLSAVDQLTEMLNHGGATAVHEKDVQLARWMKLLVNGAYNPICALSRLRDVQFLGSSTGAQAFLRKVMSEIASIARAEGFKEVDESVVDRQLGISAGRGPPGVEPSMMADALAGSHLEIESIVGNALRIAQSRGVECPRLETIYYLAKGLDMSFEIPDALQGK</sequence>
<dbReference type="GO" id="GO:0008677">
    <property type="term" value="F:2-dehydropantoate 2-reductase activity"/>
    <property type="evidence" value="ECO:0007669"/>
    <property type="project" value="UniProtKB-EC"/>
</dbReference>
<proteinExistence type="inferred from homology"/>
<evidence type="ECO:0000256" key="2">
    <source>
        <dbReference type="ARBA" id="ARBA00022857"/>
    </source>
</evidence>
<comment type="catalytic activity">
    <reaction evidence="4">
        <text>(R)-pantoate + NADP(+) = 2-dehydropantoate + NADPH + H(+)</text>
        <dbReference type="Rhea" id="RHEA:16233"/>
        <dbReference type="ChEBI" id="CHEBI:11561"/>
        <dbReference type="ChEBI" id="CHEBI:15378"/>
        <dbReference type="ChEBI" id="CHEBI:15980"/>
        <dbReference type="ChEBI" id="CHEBI:57783"/>
        <dbReference type="ChEBI" id="CHEBI:58349"/>
        <dbReference type="EC" id="1.1.1.169"/>
    </reaction>
</comment>
<dbReference type="Pfam" id="PF08546">
    <property type="entry name" value="ApbA_C"/>
    <property type="match status" value="1"/>
</dbReference>
<dbReference type="InterPro" id="IPR003710">
    <property type="entry name" value="ApbA"/>
</dbReference>
<keyword evidence="2 4" id="KW-0521">NADP</keyword>
<dbReference type="OrthoDB" id="3609at2759"/>
<protein>
    <recommendedName>
        <fullName evidence="4">2-dehydropantoate 2-reductase</fullName>
        <ecNumber evidence="4">1.1.1.169</ecNumber>
    </recommendedName>
    <alternativeName>
        <fullName evidence="4">Ketopantoate reductase</fullName>
    </alternativeName>
</protein>
<feature type="domain" description="Ketopantoate reductase N-terminal" evidence="5">
    <location>
        <begin position="6"/>
        <end position="163"/>
    </location>
</feature>
<dbReference type="SUPFAM" id="SSF51735">
    <property type="entry name" value="NAD(P)-binding Rossmann-fold domains"/>
    <property type="match status" value="1"/>
</dbReference>
<dbReference type="InterPro" id="IPR013332">
    <property type="entry name" value="KPR_N"/>
</dbReference>
<dbReference type="FunFam" id="1.10.1040.10:FF:000017">
    <property type="entry name" value="2-dehydropantoate 2-reductase"/>
    <property type="match status" value="1"/>
</dbReference>
<comment type="similarity">
    <text evidence="1 4">Belongs to the ketopantoate reductase family.</text>
</comment>
<keyword evidence="3 4" id="KW-0560">Oxidoreductase</keyword>
<accession>A0A8J8W0Z9</accession>
<reference evidence="7" key="1">
    <citation type="journal article" date="2020" name="Front. Microbiol.">
        <title>Gene regulatory networks of Penicillium echinulatum 2HH and Penicillium oxalicum 114-2 inferred by a computational biology approach.</title>
        <authorList>
            <person name="Lenz A.R."/>
            <person name="Galan-Vasquez E."/>
            <person name="Balbinot E."/>
            <person name="De Abreu F.P."/>
            <person name="De Oliveira N.S."/>
            <person name="Da Rosa L.O."/>
            <person name="De Avila E Silva S."/>
            <person name="Camassola M."/>
            <person name="Dillon A.J.P."/>
            <person name="Perez-Rueda E."/>
        </authorList>
    </citation>
    <scope>NUCLEOTIDE SEQUENCE</scope>
    <source>
        <strain evidence="7">S1M29</strain>
    </source>
</reference>
<dbReference type="Pfam" id="PF02558">
    <property type="entry name" value="ApbA"/>
    <property type="match status" value="1"/>
</dbReference>
<keyword evidence="8" id="KW-1185">Reference proteome</keyword>
<comment type="caution">
    <text evidence="7">The sequence shown here is derived from an EMBL/GenBank/DDBJ whole genome shotgun (WGS) entry which is preliminary data.</text>
</comment>
<dbReference type="Gene3D" id="3.40.50.720">
    <property type="entry name" value="NAD(P)-binding Rossmann-like Domain"/>
    <property type="match status" value="1"/>
</dbReference>
<evidence type="ECO:0000256" key="3">
    <source>
        <dbReference type="ARBA" id="ARBA00023002"/>
    </source>
</evidence>
<evidence type="ECO:0000256" key="1">
    <source>
        <dbReference type="ARBA" id="ARBA00007870"/>
    </source>
</evidence>
<dbReference type="PANTHER" id="PTHR21708:SF30">
    <property type="entry name" value="2-DEHYDROPANTOATE 2-REDUCTASE-RELATED"/>
    <property type="match status" value="1"/>
</dbReference>
<dbReference type="NCBIfam" id="TIGR00745">
    <property type="entry name" value="apbA_panE"/>
    <property type="match status" value="1"/>
</dbReference>
<comment type="function">
    <text evidence="4">Catalyzes the NADPH-dependent reduction of ketopantoate into pantoic acid.</text>
</comment>
<dbReference type="EC" id="1.1.1.169" evidence="4"/>